<name>A0A399J1S6_9RHOB</name>
<protein>
    <submittedName>
        <fullName evidence="3">Organic hydroperoxide resistance protein</fullName>
    </submittedName>
</protein>
<evidence type="ECO:0000313" key="3">
    <source>
        <dbReference type="EMBL" id="RII39285.1"/>
    </source>
</evidence>
<dbReference type="Proteomes" id="UP000265848">
    <property type="component" value="Unassembled WGS sequence"/>
</dbReference>
<dbReference type="InterPro" id="IPR019953">
    <property type="entry name" value="OHR"/>
</dbReference>
<evidence type="ECO:0000256" key="1">
    <source>
        <dbReference type="ARBA" id="ARBA00007378"/>
    </source>
</evidence>
<reference evidence="3 4" key="1">
    <citation type="submission" date="2018-08" db="EMBL/GenBank/DDBJ databases">
        <title>Pseudooceanicola sediminis CY03 in the family Rhodobacteracea.</title>
        <authorList>
            <person name="Zhang Y.-J."/>
        </authorList>
    </citation>
    <scope>NUCLEOTIDE SEQUENCE [LARGE SCALE GENOMIC DNA]</scope>
    <source>
        <strain evidence="3 4">CY03</strain>
    </source>
</reference>
<evidence type="ECO:0000256" key="2">
    <source>
        <dbReference type="SAM" id="MobiDB-lite"/>
    </source>
</evidence>
<dbReference type="GO" id="GO:0006979">
    <property type="term" value="P:response to oxidative stress"/>
    <property type="evidence" value="ECO:0007669"/>
    <property type="project" value="InterPro"/>
</dbReference>
<dbReference type="Gene3D" id="3.30.300.20">
    <property type="match status" value="1"/>
</dbReference>
<organism evidence="3 4">
    <name type="scientific">Pseudooceanicola sediminis</name>
    <dbReference type="NCBI Taxonomy" id="2211117"/>
    <lineage>
        <taxon>Bacteria</taxon>
        <taxon>Pseudomonadati</taxon>
        <taxon>Pseudomonadota</taxon>
        <taxon>Alphaproteobacteria</taxon>
        <taxon>Rhodobacterales</taxon>
        <taxon>Paracoccaceae</taxon>
        <taxon>Pseudooceanicola</taxon>
    </lineage>
</organism>
<proteinExistence type="inferred from homology"/>
<evidence type="ECO:0000313" key="4">
    <source>
        <dbReference type="Proteomes" id="UP000265848"/>
    </source>
</evidence>
<dbReference type="SUPFAM" id="SSF82784">
    <property type="entry name" value="OsmC-like"/>
    <property type="match status" value="1"/>
</dbReference>
<dbReference type="OrthoDB" id="9797508at2"/>
<dbReference type="EMBL" id="QWJJ01000006">
    <property type="protein sequence ID" value="RII39285.1"/>
    <property type="molecule type" value="Genomic_DNA"/>
</dbReference>
<feature type="compositionally biased region" description="Polar residues" evidence="2">
    <location>
        <begin position="1"/>
        <end position="11"/>
    </location>
</feature>
<dbReference type="PANTHER" id="PTHR33797:SF2">
    <property type="entry name" value="ORGANIC HYDROPEROXIDE RESISTANCE PROTEIN-LIKE"/>
    <property type="match status" value="1"/>
</dbReference>
<dbReference type="PANTHER" id="PTHR33797">
    <property type="entry name" value="ORGANIC HYDROPEROXIDE RESISTANCE PROTEIN-LIKE"/>
    <property type="match status" value="1"/>
</dbReference>
<dbReference type="NCBIfam" id="TIGR03561">
    <property type="entry name" value="organ_hyd_perox"/>
    <property type="match status" value="1"/>
</dbReference>
<comment type="similarity">
    <text evidence="1">Belongs to the OsmC/Ohr family.</text>
</comment>
<keyword evidence="4" id="KW-1185">Reference proteome</keyword>
<sequence>MQPLYTTTASASGGREGTAGTDDGNLSVSLVMPKELGGPGGDGTNPEQLFATGYAACFHSALKMVAGMSKVKLPEGAKTSAEIGIGKREDGQGSGLTAALTVTLPGLEGDVADDLIAKAHAACPYSAAIKGNVDVTVSRA</sequence>
<dbReference type="InterPro" id="IPR003718">
    <property type="entry name" value="OsmC/Ohr_fam"/>
</dbReference>
<dbReference type="InterPro" id="IPR036102">
    <property type="entry name" value="OsmC/Ohrsf"/>
</dbReference>
<dbReference type="InterPro" id="IPR015946">
    <property type="entry name" value="KH_dom-like_a/b"/>
</dbReference>
<comment type="caution">
    <text evidence="3">The sequence shown here is derived from an EMBL/GenBank/DDBJ whole genome shotgun (WGS) entry which is preliminary data.</text>
</comment>
<accession>A0A399J1S6</accession>
<gene>
    <name evidence="3" type="ORF">DL237_08400</name>
</gene>
<dbReference type="AlphaFoldDB" id="A0A399J1S6"/>
<dbReference type="Pfam" id="PF02566">
    <property type="entry name" value="OsmC"/>
    <property type="match status" value="1"/>
</dbReference>
<feature type="region of interest" description="Disordered" evidence="2">
    <location>
        <begin position="1"/>
        <end position="25"/>
    </location>
</feature>
<dbReference type="Gene3D" id="2.20.25.10">
    <property type="match status" value="1"/>
</dbReference>